<reference evidence="6" key="1">
    <citation type="submission" date="2013-08" db="EMBL/GenBank/DDBJ databases">
        <title>Genome sequencing of Arenimonas donghaensis.</title>
        <authorList>
            <person name="Chen F."/>
            <person name="Wang G."/>
        </authorList>
    </citation>
    <scope>NUCLEOTIDE SEQUENCE [LARGE SCALE GENOMIC DNA]</scope>
    <source>
        <strain evidence="6">HO3-R19</strain>
    </source>
</reference>
<sequence>MGRGDKKTAKGKRFTGSHGNARAQTVSKPTAGKAAATVKAPAKAPAKKAATKKAAAK</sequence>
<dbReference type="GO" id="GO:1990904">
    <property type="term" value="C:ribonucleoprotein complex"/>
    <property type="evidence" value="ECO:0007669"/>
    <property type="project" value="UniProtKB-KW"/>
</dbReference>
<evidence type="ECO:0000256" key="2">
    <source>
        <dbReference type="ARBA" id="ARBA00022980"/>
    </source>
</evidence>
<dbReference type="InterPro" id="IPR030826">
    <property type="entry name" value="Ribosomal_bTHX/bTHXc/bTHXm"/>
</dbReference>
<feature type="region of interest" description="Disordered" evidence="4">
    <location>
        <begin position="1"/>
        <end position="57"/>
    </location>
</feature>
<dbReference type="AlphaFoldDB" id="A0A087MIU4"/>
<dbReference type="PANTHER" id="PTHR34550">
    <property type="entry name" value="30S RIBOSOMAL PROTEIN S31, CHLOROPLASTIC"/>
    <property type="match status" value="1"/>
</dbReference>
<keyword evidence="6" id="KW-1185">Reference proteome</keyword>
<evidence type="ECO:0000256" key="3">
    <source>
        <dbReference type="ARBA" id="ARBA00023274"/>
    </source>
</evidence>
<dbReference type="PATRIC" id="fig|1121014.3.peg.1480"/>
<name>A0A087MIU4_9GAMM</name>
<dbReference type="STRING" id="1121014.N788_04065"/>
<feature type="compositionally biased region" description="Basic residues" evidence="4">
    <location>
        <begin position="45"/>
        <end position="57"/>
    </location>
</feature>
<proteinExistence type="inferred from homology"/>
<dbReference type="NCBIfam" id="TIGR04560">
    <property type="entry name" value="ribo_THX"/>
    <property type="match status" value="1"/>
</dbReference>
<keyword evidence="3" id="KW-0687">Ribonucleoprotein</keyword>
<dbReference type="Proteomes" id="UP000029085">
    <property type="component" value="Unassembled WGS sequence"/>
</dbReference>
<dbReference type="InterPro" id="IPR044695">
    <property type="entry name" value="Ribosomal_bTHXc/bTHXc_plant"/>
</dbReference>
<comment type="similarity">
    <text evidence="1">Belongs to the bacterial ribosomal protein bTHX family.</text>
</comment>
<dbReference type="GO" id="GO:0005840">
    <property type="term" value="C:ribosome"/>
    <property type="evidence" value="ECO:0007669"/>
    <property type="project" value="UniProtKB-KW"/>
</dbReference>
<accession>A0A087MIU4</accession>
<feature type="compositionally biased region" description="Low complexity" evidence="4">
    <location>
        <begin position="28"/>
        <end position="44"/>
    </location>
</feature>
<dbReference type="PANTHER" id="PTHR34550:SF2">
    <property type="entry name" value="SMALL RIBOSOMAL SUBUNIT PROTEIN BTHXC"/>
    <property type="match status" value="1"/>
</dbReference>
<evidence type="ECO:0008006" key="7">
    <source>
        <dbReference type="Google" id="ProtNLM"/>
    </source>
</evidence>
<dbReference type="EMBL" id="AVCJ01000012">
    <property type="protein sequence ID" value="KFL36797.1"/>
    <property type="molecule type" value="Genomic_DNA"/>
</dbReference>
<evidence type="ECO:0000256" key="1">
    <source>
        <dbReference type="ARBA" id="ARBA00010834"/>
    </source>
</evidence>
<dbReference type="RefSeq" id="WP_084695947.1">
    <property type="nucleotide sequence ID" value="NZ_AVCJ01000012.1"/>
</dbReference>
<comment type="caution">
    <text evidence="5">The sequence shown here is derived from an EMBL/GenBank/DDBJ whole genome shotgun (WGS) entry which is preliminary data.</text>
</comment>
<organism evidence="5 6">
    <name type="scientific">Arenimonas donghaensis DSM 18148 = HO3-R19</name>
    <dbReference type="NCBI Taxonomy" id="1121014"/>
    <lineage>
        <taxon>Bacteria</taxon>
        <taxon>Pseudomonadati</taxon>
        <taxon>Pseudomonadota</taxon>
        <taxon>Gammaproteobacteria</taxon>
        <taxon>Lysobacterales</taxon>
        <taxon>Lysobacteraceae</taxon>
        <taxon>Arenimonas</taxon>
    </lineage>
</organism>
<evidence type="ECO:0000313" key="6">
    <source>
        <dbReference type="Proteomes" id="UP000029085"/>
    </source>
</evidence>
<reference evidence="5 6" key="2">
    <citation type="journal article" date="2015" name="Stand. Genomic Sci.">
        <title>High quality draft genomic sequence of Arenimonas donghaensis DSM 18148(T).</title>
        <authorList>
            <person name="Chen F."/>
            <person name="Wang H."/>
            <person name="Cao Y."/>
            <person name="Li X."/>
            <person name="Wang G."/>
        </authorList>
    </citation>
    <scope>NUCLEOTIDE SEQUENCE [LARGE SCALE GENOMIC DNA]</scope>
    <source>
        <strain evidence="5 6">HO3-R19</strain>
    </source>
</reference>
<gene>
    <name evidence="5" type="ORF">N788_04065</name>
</gene>
<protein>
    <recommendedName>
        <fullName evidence="7">Ribosomal small subunit protein bTHX</fullName>
    </recommendedName>
</protein>
<evidence type="ECO:0000313" key="5">
    <source>
        <dbReference type="EMBL" id="KFL36797.1"/>
    </source>
</evidence>
<evidence type="ECO:0000256" key="4">
    <source>
        <dbReference type="SAM" id="MobiDB-lite"/>
    </source>
</evidence>
<keyword evidence="2" id="KW-0689">Ribosomal protein</keyword>